<dbReference type="AlphaFoldDB" id="A0A0F4YZ57"/>
<feature type="transmembrane region" description="Helical" evidence="15">
    <location>
        <begin position="334"/>
        <end position="353"/>
    </location>
</feature>
<evidence type="ECO:0000256" key="1">
    <source>
        <dbReference type="ARBA" id="ARBA00004477"/>
    </source>
</evidence>
<dbReference type="Proteomes" id="UP000053958">
    <property type="component" value="Unassembled WGS sequence"/>
</dbReference>
<keyword evidence="3 15" id="KW-0444">Lipid biosynthesis</keyword>
<keyword evidence="9 15" id="KW-0756">Sterol biosynthesis</keyword>
<sequence length="496" mass="55791">MAPKEDKPTVPIQPVPEKRGYEFGGPIGAFGIVFGLPVLVYCFAFFCNDVSGCPAPSLLHPSTLSLEKLKQEIGWPEGGISALYDTQVTLWVLAYYFLSLVMQIFLPGQEVEGVVLACGGRHKYKFNAFLSAVLILAGCAAGTYLYGADFVVWTFLWDNYLQVLTANLLITVVISIWVYVRSFSIPEPGQPNPELRELAPGGHSGNVLYDFFIGRELNSRIKLPIPFVSEVSRTIDIGVFCEMRPGLLGWVLLDLSNIAHQYRTYGYITDSIVLITLFQAFYVLDALYMEPAILTTMDIIMDGFGYMLAFGDLVWVPFIYSTQTRYLAVFPLELGASGVAIVLAVSGIGYYIFRSANNQKNRFRTNPDDPRVKHLKFITTASGSKLITSGWWGTARHINYLGDWIMSWAYCLPTGVAGYVIQETINPTTGDTVRRAVQTPEVRGWGMIFTYFFLVYFGILLIHRERRDEEKCKKKYGADWDRYTSMVRSRIIPGIY</sequence>
<name>A0A0F4YZ57_RASE3</name>
<dbReference type="FunFam" id="1.20.120.1630:FF:000008">
    <property type="entry name" value="C-14 sterol reductase"/>
    <property type="match status" value="1"/>
</dbReference>
<comment type="caution">
    <text evidence="16">The sequence shown here is derived from an EMBL/GenBank/DDBJ whole genome shotgun (WGS) entry which is preliminary data.</text>
</comment>
<dbReference type="GO" id="GO:0006696">
    <property type="term" value="P:ergosterol biosynthetic process"/>
    <property type="evidence" value="ECO:0007669"/>
    <property type="project" value="EnsemblFungi"/>
</dbReference>
<evidence type="ECO:0000313" key="17">
    <source>
        <dbReference type="Proteomes" id="UP000053958"/>
    </source>
</evidence>
<keyword evidence="10 15" id="KW-0443">Lipid metabolism</keyword>
<dbReference type="GeneID" id="25314767"/>
<dbReference type="STRING" id="1408163.A0A0F4YZ57"/>
<evidence type="ECO:0000256" key="7">
    <source>
        <dbReference type="ARBA" id="ARBA00022989"/>
    </source>
</evidence>
<dbReference type="RefSeq" id="XP_013330189.1">
    <property type="nucleotide sequence ID" value="XM_013474735.1"/>
</dbReference>
<dbReference type="EMBL" id="LASV01000096">
    <property type="protein sequence ID" value="KKA23577.1"/>
    <property type="molecule type" value="Genomic_DNA"/>
</dbReference>
<dbReference type="GO" id="GO:0005789">
    <property type="term" value="C:endoplasmic reticulum membrane"/>
    <property type="evidence" value="ECO:0007669"/>
    <property type="project" value="UniProtKB-SubCell"/>
</dbReference>
<dbReference type="PANTHER" id="PTHR21257">
    <property type="entry name" value="DELTA(14)-STEROL REDUCTASE"/>
    <property type="match status" value="1"/>
</dbReference>
<feature type="transmembrane region" description="Helical" evidence="15">
    <location>
        <begin position="159"/>
        <end position="180"/>
    </location>
</feature>
<comment type="subcellular location">
    <subcellularLocation>
        <location evidence="1">Endoplasmic reticulum membrane</location>
        <topology evidence="1">Multi-pass membrane protein</topology>
    </subcellularLocation>
</comment>
<organism evidence="16 17">
    <name type="scientific">Rasamsonia emersonii (strain ATCC 16479 / CBS 393.64 / IMI 116815)</name>
    <dbReference type="NCBI Taxonomy" id="1408163"/>
    <lineage>
        <taxon>Eukaryota</taxon>
        <taxon>Fungi</taxon>
        <taxon>Dikarya</taxon>
        <taxon>Ascomycota</taxon>
        <taxon>Pezizomycotina</taxon>
        <taxon>Eurotiomycetes</taxon>
        <taxon>Eurotiomycetidae</taxon>
        <taxon>Eurotiales</taxon>
        <taxon>Trichocomaceae</taxon>
        <taxon>Rasamsonia</taxon>
    </lineage>
</organism>
<feature type="transmembrane region" description="Helical" evidence="15">
    <location>
        <begin position="27"/>
        <end position="46"/>
    </location>
</feature>
<evidence type="ECO:0000256" key="13">
    <source>
        <dbReference type="ARBA" id="ARBA00023221"/>
    </source>
</evidence>
<evidence type="ECO:0000313" key="16">
    <source>
        <dbReference type="EMBL" id="KKA23577.1"/>
    </source>
</evidence>
<evidence type="ECO:0000256" key="15">
    <source>
        <dbReference type="RuleBase" id="RU369120"/>
    </source>
</evidence>
<evidence type="ECO:0000256" key="10">
    <source>
        <dbReference type="ARBA" id="ARBA00023098"/>
    </source>
</evidence>
<dbReference type="PROSITE" id="PS01018">
    <property type="entry name" value="STEROL_REDUCT_2"/>
    <property type="match status" value="1"/>
</dbReference>
<keyword evidence="5" id="KW-0521">NADP</keyword>
<keyword evidence="17" id="KW-1185">Reference proteome</keyword>
<keyword evidence="12 15" id="KW-1207">Sterol metabolism</keyword>
<feature type="transmembrane region" description="Helical" evidence="15">
    <location>
        <begin position="126"/>
        <end position="147"/>
    </location>
</feature>
<evidence type="ECO:0000256" key="14">
    <source>
        <dbReference type="ARBA" id="ARBA00029435"/>
    </source>
</evidence>
<evidence type="ECO:0000256" key="2">
    <source>
        <dbReference type="ARBA" id="ARBA00005402"/>
    </source>
</evidence>
<dbReference type="Pfam" id="PF01222">
    <property type="entry name" value="ERG4_ERG24"/>
    <property type="match status" value="1"/>
</dbReference>
<evidence type="ECO:0000256" key="8">
    <source>
        <dbReference type="ARBA" id="ARBA00023002"/>
    </source>
</evidence>
<dbReference type="Gene3D" id="1.20.120.1630">
    <property type="match status" value="1"/>
</dbReference>
<keyword evidence="8 15" id="KW-0560">Oxidoreductase</keyword>
<protein>
    <recommendedName>
        <fullName evidence="15">Delta(14)-sterol reductase</fullName>
    </recommendedName>
    <alternativeName>
        <fullName evidence="15">C-14 sterol reductase</fullName>
    </alternativeName>
    <alternativeName>
        <fullName evidence="15">Sterol C14-reductase</fullName>
    </alternativeName>
</protein>
<dbReference type="GO" id="GO:0050613">
    <property type="term" value="F:Delta14-sterol reductase activity"/>
    <property type="evidence" value="ECO:0007669"/>
    <property type="project" value="EnsemblFungi"/>
</dbReference>
<keyword evidence="7 15" id="KW-1133">Transmembrane helix</keyword>
<feature type="transmembrane region" description="Helical" evidence="15">
    <location>
        <begin position="444"/>
        <end position="463"/>
    </location>
</feature>
<comment type="pathway">
    <text evidence="14">Steroid metabolism; ergosterol biosynthesis.</text>
</comment>
<evidence type="ECO:0000256" key="12">
    <source>
        <dbReference type="ARBA" id="ARBA00023166"/>
    </source>
</evidence>
<dbReference type="PANTHER" id="PTHR21257:SF52">
    <property type="entry name" value="DELTA(14)-STEROL REDUCTASE TM7SF2"/>
    <property type="match status" value="1"/>
</dbReference>
<comment type="similarity">
    <text evidence="2 15">Belongs to the ERG4/ERG24 family.</text>
</comment>
<evidence type="ECO:0000256" key="5">
    <source>
        <dbReference type="ARBA" id="ARBA00022857"/>
    </source>
</evidence>
<dbReference type="OrthoDB" id="10262235at2759"/>
<reference evidence="16 17" key="1">
    <citation type="submission" date="2015-04" db="EMBL/GenBank/DDBJ databases">
        <authorList>
            <person name="Heijne W.H."/>
            <person name="Fedorova N.D."/>
            <person name="Nierman W.C."/>
            <person name="Vollebregt A.W."/>
            <person name="Zhao Z."/>
            <person name="Wu L."/>
            <person name="Kumar M."/>
            <person name="Stam H."/>
            <person name="van den Berg M.A."/>
            <person name="Pel H.J."/>
        </authorList>
    </citation>
    <scope>NUCLEOTIDE SEQUENCE [LARGE SCALE GENOMIC DNA]</scope>
    <source>
        <strain evidence="16 17">CBS 393.64</strain>
    </source>
</reference>
<accession>A0A0F4YZ57</accession>
<evidence type="ECO:0000256" key="9">
    <source>
        <dbReference type="ARBA" id="ARBA00023011"/>
    </source>
</evidence>
<evidence type="ECO:0000256" key="3">
    <source>
        <dbReference type="ARBA" id="ARBA00022516"/>
    </source>
</evidence>
<evidence type="ECO:0000256" key="4">
    <source>
        <dbReference type="ARBA" id="ARBA00022692"/>
    </source>
</evidence>
<feature type="transmembrane region" description="Helical" evidence="15">
    <location>
        <begin position="304"/>
        <end position="322"/>
    </location>
</feature>
<keyword evidence="11 15" id="KW-0472">Membrane</keyword>
<dbReference type="InterPro" id="IPR001171">
    <property type="entry name" value="ERG24_DHCR-like"/>
</dbReference>
<feature type="transmembrane region" description="Helical" evidence="15">
    <location>
        <begin position="265"/>
        <end position="284"/>
    </location>
</feature>
<keyword evidence="6 15" id="KW-0752">Steroid biosynthesis</keyword>
<dbReference type="InterPro" id="IPR018083">
    <property type="entry name" value="Sterol_reductase_CS"/>
</dbReference>
<keyword evidence="13 15" id="KW-0753">Steroid metabolism</keyword>
<evidence type="ECO:0000256" key="11">
    <source>
        <dbReference type="ARBA" id="ARBA00023136"/>
    </source>
</evidence>
<keyword evidence="4 15" id="KW-0812">Transmembrane</keyword>
<gene>
    <name evidence="16" type="ORF">T310_2416</name>
</gene>
<evidence type="ECO:0000256" key="6">
    <source>
        <dbReference type="ARBA" id="ARBA00022955"/>
    </source>
</evidence>
<proteinExistence type="inferred from homology"/>